<comment type="caution">
    <text evidence="2">The sequence shown here is derived from an EMBL/GenBank/DDBJ whole genome shotgun (WGS) entry which is preliminary data.</text>
</comment>
<reference evidence="2 3" key="1">
    <citation type="submission" date="2015-10" db="EMBL/GenBank/DDBJ databases">
        <title>Metagenome-Assembled Genomes uncover a global brackish microbiome.</title>
        <authorList>
            <person name="Hugerth L.W."/>
            <person name="Larsson J."/>
            <person name="Alneberg J."/>
            <person name="Lindh M.V."/>
            <person name="Legrand C."/>
            <person name="Pinhassi J."/>
            <person name="Andersson A.F."/>
        </authorList>
    </citation>
    <scope>NUCLEOTIDE SEQUENCE [LARGE SCALE GENOMIC DNA]</scope>
    <source>
        <strain evidence="2">BACL26 MAG-121220-bin70</strain>
    </source>
</reference>
<name>A0A0R2UDF6_9GAMM</name>
<dbReference type="SUPFAM" id="SSF56003">
    <property type="entry name" value="Molybdenum cofactor-binding domain"/>
    <property type="match status" value="2"/>
</dbReference>
<organism evidence="2 3">
    <name type="scientific">SAR92 bacterium BACL26 MAG-121220-bin70</name>
    <dbReference type="NCBI Taxonomy" id="1655626"/>
    <lineage>
        <taxon>Bacteria</taxon>
        <taxon>Pseudomonadati</taxon>
        <taxon>Pseudomonadota</taxon>
        <taxon>Gammaproteobacteria</taxon>
        <taxon>Cellvibrionales</taxon>
        <taxon>Porticoccaceae</taxon>
        <taxon>SAR92 clade</taxon>
    </lineage>
</organism>
<dbReference type="PANTHER" id="PTHR47495:SF2">
    <property type="entry name" value="ALDEHYDE DEHYDROGENASE"/>
    <property type="match status" value="1"/>
</dbReference>
<dbReference type="InterPro" id="IPR012368">
    <property type="entry name" value="OxRdtase_Mopterin-bd_su_IorB"/>
</dbReference>
<proteinExistence type="predicted"/>
<dbReference type="InterPro" id="IPR006311">
    <property type="entry name" value="TAT_signal"/>
</dbReference>
<dbReference type="EMBL" id="LICA01000113">
    <property type="protein sequence ID" value="KRO95037.1"/>
    <property type="molecule type" value="Genomic_DNA"/>
</dbReference>
<accession>A0A0R2UDF6</accession>
<evidence type="ECO:0000313" key="2">
    <source>
        <dbReference type="EMBL" id="KRO95037.1"/>
    </source>
</evidence>
<dbReference type="InterPro" id="IPR052516">
    <property type="entry name" value="N-heterocyclic_Hydroxylase"/>
</dbReference>
<dbReference type="Pfam" id="PF02738">
    <property type="entry name" value="MoCoBD_1"/>
    <property type="match status" value="1"/>
</dbReference>
<dbReference type="Proteomes" id="UP000051213">
    <property type="component" value="Unassembled WGS sequence"/>
</dbReference>
<protein>
    <submittedName>
        <fullName evidence="2">Twin-arginine translocation pathway signal protein</fullName>
    </submittedName>
</protein>
<dbReference type="PIRSF" id="PIRSF036389">
    <property type="entry name" value="IOR_B"/>
    <property type="match status" value="1"/>
</dbReference>
<dbReference type="Gene3D" id="3.30.365.10">
    <property type="entry name" value="Aldehyde oxidase/xanthine dehydrogenase, molybdopterin binding domain"/>
    <property type="match status" value="4"/>
</dbReference>
<dbReference type="AlphaFoldDB" id="A0A0R2UDF6"/>
<dbReference type="InterPro" id="IPR037165">
    <property type="entry name" value="AldOxase/xan_DH_Mopterin-bd_sf"/>
</dbReference>
<sequence>MRDIKESNTSDVTSISRRVFFKKSATIGAGFTLAMTLPGCVAFESNLNAVSGELTANAFVRISPDNAVTIIIKHIEFGQGTFTGLATIAAEEMDADWGQIVSEAAPANRKLYANLHWGTQGTGGSTAIANSYMQMREAGASARYMLVAAAAQRWSVPVDQITVSKGIVSHQSGVSASFGELAEAASNQSVPKKVYLKDPKDFTLIGRDNLSRKDLGKTDGTAIFTQDVKLPGMLTALVAHPPRFGAKVKSFSDKKAKALNGVVNVVEIPSGVAVIADTFWNAKKGRDALVIDWDFSKAMTESSAQQMQRYREAGNEDGLTAHTQGDLGEAFKGAVKIVEADYEFPYLAHATMEPMNCVVQITDDGVEVWNGSQSPTGDQLGIAAALWMLPGNVKVNTLFAGGSFGRRANKNADYVVETALIAKEHGQSVPIKLVWTREDDTNSGYFRPMYLHKLRAGLDSNGKIIAWQHKIIGQSVMSDSVYAAFIKNGIDGSSVEGATSLPYSIPNFEVKLNTVESQVPVLWWRSVGSTHTAYSTEVFMDELAAAAGQDPVAFRRAHLGDDPRYKAVLDLVIEKSGWDNALPDGKSRGVAIHKSFGSYVAQVAELVLDHKGGYKVDKVVCAVDCGVAINPDIIRAQMEGGIGYGLSPALMSEITIDNGAVVESNFDTHRVVRMRDMPGVDVHIIASSEPPTGVGEPATPVIAPAVANALFAHSGKARHKLPLGQKV</sequence>
<dbReference type="InterPro" id="IPR046867">
    <property type="entry name" value="AldOxase/xan_DH_MoCoBD2"/>
</dbReference>
<dbReference type="GO" id="GO:0016491">
    <property type="term" value="F:oxidoreductase activity"/>
    <property type="evidence" value="ECO:0007669"/>
    <property type="project" value="InterPro"/>
</dbReference>
<gene>
    <name evidence="2" type="ORF">ABS24_00465</name>
</gene>
<dbReference type="InterPro" id="IPR000674">
    <property type="entry name" value="Ald_Oxase/Xan_DH_a/b"/>
</dbReference>
<dbReference type="PROSITE" id="PS51318">
    <property type="entry name" value="TAT"/>
    <property type="match status" value="1"/>
</dbReference>
<dbReference type="Pfam" id="PF20256">
    <property type="entry name" value="MoCoBD_2"/>
    <property type="match status" value="2"/>
</dbReference>
<dbReference type="PANTHER" id="PTHR47495">
    <property type="entry name" value="ALDEHYDE DEHYDROGENASE"/>
    <property type="match status" value="1"/>
</dbReference>
<evidence type="ECO:0000259" key="1">
    <source>
        <dbReference type="SMART" id="SM01008"/>
    </source>
</evidence>
<dbReference type="SMART" id="SM01008">
    <property type="entry name" value="Ald_Xan_dh_C"/>
    <property type="match status" value="1"/>
</dbReference>
<dbReference type="InterPro" id="IPR008274">
    <property type="entry name" value="AldOxase/xan_DH_MoCoBD1"/>
</dbReference>
<dbReference type="Gene3D" id="3.90.1170.50">
    <property type="entry name" value="Aldehyde oxidase/xanthine dehydrogenase, a/b hammerhead"/>
    <property type="match status" value="1"/>
</dbReference>
<feature type="domain" description="Aldehyde oxidase/xanthine dehydrogenase a/b hammerhead" evidence="1">
    <location>
        <begin position="219"/>
        <end position="297"/>
    </location>
</feature>
<evidence type="ECO:0000313" key="3">
    <source>
        <dbReference type="Proteomes" id="UP000051213"/>
    </source>
</evidence>